<reference evidence="2 3" key="1">
    <citation type="journal article" date="2022" name="Allergy">
        <title>Genome assembly and annotation of Periplaneta americana reveal a comprehensive cockroach allergen profile.</title>
        <authorList>
            <person name="Wang L."/>
            <person name="Xiong Q."/>
            <person name="Saelim N."/>
            <person name="Wang L."/>
            <person name="Nong W."/>
            <person name="Wan A.T."/>
            <person name="Shi M."/>
            <person name="Liu X."/>
            <person name="Cao Q."/>
            <person name="Hui J.H.L."/>
            <person name="Sookrung N."/>
            <person name="Leung T.F."/>
            <person name="Tungtrongchitr A."/>
            <person name="Tsui S.K.W."/>
        </authorList>
    </citation>
    <scope>NUCLEOTIDE SEQUENCE [LARGE SCALE GENOMIC DNA]</scope>
    <source>
        <strain evidence="2">PWHHKU_190912</strain>
    </source>
</reference>
<gene>
    <name evidence="2" type="ORF">ANN_08066</name>
</gene>
<sequence length="145" mass="16425">MAGLCEGGKEPSDSLKASNQENEVPKHCLREPQILTEAHRDGKLDFGVGSPYSAPLGSHEDYGCRVRLTLNWTEHEECWTDSKRNEAVLERVSEERMMLNLFRKKKNNLFGSLAKKKLPTEGCIGRNGKREKSSGQKNISDDRRH</sequence>
<evidence type="ECO:0000256" key="1">
    <source>
        <dbReference type="SAM" id="MobiDB-lite"/>
    </source>
</evidence>
<dbReference type="Proteomes" id="UP001148838">
    <property type="component" value="Unassembled WGS sequence"/>
</dbReference>
<name>A0ABQ8T2L9_PERAM</name>
<feature type="region of interest" description="Disordered" evidence="1">
    <location>
        <begin position="121"/>
        <end position="145"/>
    </location>
</feature>
<accession>A0ABQ8T2L9</accession>
<dbReference type="EMBL" id="JAJSOF020000017">
    <property type="protein sequence ID" value="KAJ4439935.1"/>
    <property type="molecule type" value="Genomic_DNA"/>
</dbReference>
<evidence type="ECO:0000313" key="3">
    <source>
        <dbReference type="Proteomes" id="UP001148838"/>
    </source>
</evidence>
<evidence type="ECO:0000313" key="2">
    <source>
        <dbReference type="EMBL" id="KAJ4439935.1"/>
    </source>
</evidence>
<keyword evidence="3" id="KW-1185">Reference proteome</keyword>
<proteinExistence type="predicted"/>
<protein>
    <submittedName>
        <fullName evidence="2">Uncharacterized protein</fullName>
    </submittedName>
</protein>
<comment type="caution">
    <text evidence="2">The sequence shown here is derived from an EMBL/GenBank/DDBJ whole genome shotgun (WGS) entry which is preliminary data.</text>
</comment>
<organism evidence="2 3">
    <name type="scientific">Periplaneta americana</name>
    <name type="common">American cockroach</name>
    <name type="synonym">Blatta americana</name>
    <dbReference type="NCBI Taxonomy" id="6978"/>
    <lineage>
        <taxon>Eukaryota</taxon>
        <taxon>Metazoa</taxon>
        <taxon>Ecdysozoa</taxon>
        <taxon>Arthropoda</taxon>
        <taxon>Hexapoda</taxon>
        <taxon>Insecta</taxon>
        <taxon>Pterygota</taxon>
        <taxon>Neoptera</taxon>
        <taxon>Polyneoptera</taxon>
        <taxon>Dictyoptera</taxon>
        <taxon>Blattodea</taxon>
        <taxon>Blattoidea</taxon>
        <taxon>Blattidae</taxon>
        <taxon>Blattinae</taxon>
        <taxon>Periplaneta</taxon>
    </lineage>
</organism>
<feature type="region of interest" description="Disordered" evidence="1">
    <location>
        <begin position="1"/>
        <end position="26"/>
    </location>
</feature>
<feature type="compositionally biased region" description="Basic and acidic residues" evidence="1">
    <location>
        <begin position="128"/>
        <end position="145"/>
    </location>
</feature>